<dbReference type="GO" id="GO:0046872">
    <property type="term" value="F:metal ion binding"/>
    <property type="evidence" value="ECO:0007669"/>
    <property type="project" value="InterPro"/>
</dbReference>
<keyword evidence="3" id="KW-1185">Reference proteome</keyword>
<organism evidence="2 3">
    <name type="scientific">Salegentibacter flavus</name>
    <dbReference type="NCBI Taxonomy" id="287099"/>
    <lineage>
        <taxon>Bacteria</taxon>
        <taxon>Pseudomonadati</taxon>
        <taxon>Bacteroidota</taxon>
        <taxon>Flavobacteriia</taxon>
        <taxon>Flavobacteriales</taxon>
        <taxon>Flavobacteriaceae</taxon>
        <taxon>Salegentibacter</taxon>
    </lineage>
</organism>
<dbReference type="SUPFAM" id="SSF53649">
    <property type="entry name" value="Alkaline phosphatase-like"/>
    <property type="match status" value="1"/>
</dbReference>
<dbReference type="RefSeq" id="WP_093409541.1">
    <property type="nucleotide sequence ID" value="NZ_FOVL01000013.1"/>
</dbReference>
<evidence type="ECO:0000259" key="1">
    <source>
        <dbReference type="Pfam" id="PF01676"/>
    </source>
</evidence>
<evidence type="ECO:0000313" key="3">
    <source>
        <dbReference type="Proteomes" id="UP000199153"/>
    </source>
</evidence>
<dbReference type="STRING" id="287099.SAMN05660413_02219"/>
<protein>
    <submittedName>
        <fullName evidence="2">Phosphoglycerate mutase</fullName>
    </submittedName>
</protein>
<feature type="domain" description="Metalloenzyme" evidence="1">
    <location>
        <begin position="218"/>
        <end position="295"/>
    </location>
</feature>
<reference evidence="2 3" key="1">
    <citation type="submission" date="2016-10" db="EMBL/GenBank/DDBJ databases">
        <authorList>
            <person name="de Groot N.N."/>
        </authorList>
    </citation>
    <scope>NUCLEOTIDE SEQUENCE [LARGE SCALE GENOMIC DNA]</scope>
    <source>
        <strain evidence="2 3">DSM 17794</strain>
    </source>
</reference>
<dbReference type="AlphaFoldDB" id="A0A1I5B6U5"/>
<name>A0A1I5B6U5_9FLAO</name>
<accession>A0A1I5B6U5</accession>
<dbReference type="InterPro" id="IPR006124">
    <property type="entry name" value="Metalloenzyme"/>
</dbReference>
<dbReference type="GO" id="GO:0003824">
    <property type="term" value="F:catalytic activity"/>
    <property type="evidence" value="ECO:0007669"/>
    <property type="project" value="InterPro"/>
</dbReference>
<dbReference type="OrthoDB" id="9791578at2"/>
<dbReference type="InterPro" id="IPR017850">
    <property type="entry name" value="Alkaline_phosphatase_core_sf"/>
</dbReference>
<dbReference type="Gene3D" id="3.40.720.10">
    <property type="entry name" value="Alkaline Phosphatase, subunit A"/>
    <property type="match status" value="1"/>
</dbReference>
<evidence type="ECO:0000313" key="2">
    <source>
        <dbReference type="EMBL" id="SFN70448.1"/>
    </source>
</evidence>
<proteinExistence type="predicted"/>
<dbReference type="Proteomes" id="UP000199153">
    <property type="component" value="Unassembled WGS sequence"/>
</dbReference>
<gene>
    <name evidence="2" type="ORF">SAMN05660413_02219</name>
</gene>
<dbReference type="EMBL" id="FOVL01000013">
    <property type="protein sequence ID" value="SFN70448.1"/>
    <property type="molecule type" value="Genomic_DNA"/>
</dbReference>
<dbReference type="Pfam" id="PF01676">
    <property type="entry name" value="Metalloenzyme"/>
    <property type="match status" value="1"/>
</dbReference>
<sequence length="362" mass="41922">MKSIFKISIVVIAFFAIQQVKSQNSDKIIVITIDGLRWQELFGGADSLLINNKQFVNNPEELNELFWADSEKERRESLLPFLWNYAAKNGAILGNRWEKNKVNLKNKMVFSYPGYNEILTGHPDDQRINSNQKINNPNVTILEIANKSEDYKDKVLAFGSWDVFPYIINEERSGVPVNAGYSMSLAKKPSDKELYLNRIQEQTPRRWGSVRFDVFTHNYALEALKNQKPDLLYVAYGETDDFAHDGRYDQYLKSAKRTDQFLKEIWDFISVDPYYKDKTTMLLTTDHGRGQGIEDHNSWRSHGSSIPEADQTWFIGLGKQIRPINEQKENKQYYTTQFAPTIAKILNLKFESEDGPLPILKD</sequence>